<protein>
    <recommendedName>
        <fullName evidence="2">DUF1684 domain-containing protein</fullName>
    </recommendedName>
</protein>
<evidence type="ECO:0008006" key="2">
    <source>
        <dbReference type="Google" id="ProtNLM"/>
    </source>
</evidence>
<dbReference type="EMBL" id="CADCTQ010000357">
    <property type="protein sequence ID" value="CAA9287233.1"/>
    <property type="molecule type" value="Genomic_DNA"/>
</dbReference>
<dbReference type="InterPro" id="IPR012467">
    <property type="entry name" value="DUF1684"/>
</dbReference>
<organism evidence="1">
    <name type="scientific">uncultured Cytophagales bacterium</name>
    <dbReference type="NCBI Taxonomy" id="158755"/>
    <lineage>
        <taxon>Bacteria</taxon>
        <taxon>Pseudomonadati</taxon>
        <taxon>Bacteroidota</taxon>
        <taxon>Sphingobacteriia</taxon>
        <taxon>Sphingobacteriales</taxon>
        <taxon>environmental samples</taxon>
    </lineage>
</organism>
<dbReference type="PANTHER" id="PTHR41913:SF1">
    <property type="entry name" value="DUF1684 DOMAIN-CONTAINING PROTEIN"/>
    <property type="match status" value="1"/>
</dbReference>
<accession>A0A6J4JTZ3</accession>
<reference evidence="1" key="1">
    <citation type="submission" date="2020-02" db="EMBL/GenBank/DDBJ databases">
        <authorList>
            <person name="Meier V. D."/>
        </authorList>
    </citation>
    <scope>NUCLEOTIDE SEQUENCE</scope>
    <source>
        <strain evidence="1">AVDCRST_MAG56</strain>
    </source>
</reference>
<proteinExistence type="predicted"/>
<dbReference type="AlphaFoldDB" id="A0A6J4JTZ3"/>
<evidence type="ECO:0000313" key="1">
    <source>
        <dbReference type="EMBL" id="CAA9287233.1"/>
    </source>
</evidence>
<gene>
    <name evidence="1" type="ORF">AVDCRST_MAG56-4256</name>
</gene>
<dbReference type="PANTHER" id="PTHR41913">
    <property type="entry name" value="DUF1684 DOMAIN-CONTAINING PROTEIN"/>
    <property type="match status" value="1"/>
</dbReference>
<dbReference type="Pfam" id="PF07920">
    <property type="entry name" value="DUF1684"/>
    <property type="match status" value="1"/>
</dbReference>
<sequence length="203" mass="23149">MKASRIYFFGIVLVIILILVYTFADTGVNDAYEREISQFRTDKNDFFKSSADSPIKNKAQFSQLDYFPPDQHYRIMAALQLVTDTARLKVRTTDGKVNLLTRYAYATFALEGKEHRLLLLKSAEEDDRLFLAFTDATNGFDTYGGGRYLDLEYESGAEQLMIDFNLAYNPFCAYNDDYSCPIPPKENALDIAIKAGEKNYAKN</sequence>
<name>A0A6J4JTZ3_9SPHI</name>